<accession>A0A8J3L0S8</accession>
<evidence type="ECO:0000313" key="5">
    <source>
        <dbReference type="Proteomes" id="UP000630887"/>
    </source>
</evidence>
<dbReference type="Gene3D" id="1.10.1470.10">
    <property type="entry name" value="YjbJ"/>
    <property type="match status" value="1"/>
</dbReference>
<keyword evidence="5" id="KW-1185">Reference proteome</keyword>
<evidence type="ECO:0000313" key="4">
    <source>
        <dbReference type="EMBL" id="GIG09688.1"/>
    </source>
</evidence>
<feature type="compositionally biased region" description="Low complexity" evidence="2">
    <location>
        <begin position="32"/>
        <end position="48"/>
    </location>
</feature>
<dbReference type="SUPFAM" id="SSF69047">
    <property type="entry name" value="Hypothetical protein YjbJ"/>
    <property type="match status" value="1"/>
</dbReference>
<protein>
    <recommendedName>
        <fullName evidence="3">CsbD-like domain-containing protein</fullName>
    </recommendedName>
</protein>
<dbReference type="AlphaFoldDB" id="A0A8J3L0S8"/>
<dbReference type="EMBL" id="BONI01000070">
    <property type="protein sequence ID" value="GIG09688.1"/>
    <property type="molecule type" value="Genomic_DNA"/>
</dbReference>
<sequence>MGTVDSAKHHLQDLKGKVKERVGDATDNHSLQAEGVAEQAKAKAAMAADDVRDAVRGRDEDRDDTRN</sequence>
<feature type="region of interest" description="Disordered" evidence="2">
    <location>
        <begin position="1"/>
        <end position="67"/>
    </location>
</feature>
<feature type="compositionally biased region" description="Basic and acidic residues" evidence="2">
    <location>
        <begin position="49"/>
        <end position="67"/>
    </location>
</feature>
<reference evidence="4 5" key="1">
    <citation type="submission" date="2021-01" db="EMBL/GenBank/DDBJ databases">
        <title>Whole genome shotgun sequence of Catellatospora coxensis NBRC 107359.</title>
        <authorList>
            <person name="Komaki H."/>
            <person name="Tamura T."/>
        </authorList>
    </citation>
    <scope>NUCLEOTIDE SEQUENCE [LARGE SCALE GENOMIC DNA]</scope>
    <source>
        <strain evidence="4 5">NBRC 107359</strain>
    </source>
</reference>
<dbReference type="RefSeq" id="WP_203697016.1">
    <property type="nucleotide sequence ID" value="NZ_BAAALC010000079.1"/>
</dbReference>
<dbReference type="InterPro" id="IPR036629">
    <property type="entry name" value="YjbJ_sf"/>
</dbReference>
<gene>
    <name evidence="4" type="ORF">Cco03nite_63880</name>
</gene>
<organism evidence="4 5">
    <name type="scientific">Catellatospora coxensis</name>
    <dbReference type="NCBI Taxonomy" id="310354"/>
    <lineage>
        <taxon>Bacteria</taxon>
        <taxon>Bacillati</taxon>
        <taxon>Actinomycetota</taxon>
        <taxon>Actinomycetes</taxon>
        <taxon>Micromonosporales</taxon>
        <taxon>Micromonosporaceae</taxon>
        <taxon>Catellatospora</taxon>
    </lineage>
</organism>
<comment type="caution">
    <text evidence="4">The sequence shown here is derived from an EMBL/GenBank/DDBJ whole genome shotgun (WGS) entry which is preliminary data.</text>
</comment>
<feature type="compositionally biased region" description="Basic and acidic residues" evidence="2">
    <location>
        <begin position="1"/>
        <end position="27"/>
    </location>
</feature>
<dbReference type="InterPro" id="IPR008462">
    <property type="entry name" value="CsbD"/>
</dbReference>
<evidence type="ECO:0000259" key="3">
    <source>
        <dbReference type="Pfam" id="PF05532"/>
    </source>
</evidence>
<evidence type="ECO:0000256" key="2">
    <source>
        <dbReference type="SAM" id="MobiDB-lite"/>
    </source>
</evidence>
<proteinExistence type="inferred from homology"/>
<name>A0A8J3L0S8_9ACTN</name>
<comment type="similarity">
    <text evidence="1">Belongs to the UPF0337 (CsbD) family.</text>
</comment>
<evidence type="ECO:0000256" key="1">
    <source>
        <dbReference type="ARBA" id="ARBA00009129"/>
    </source>
</evidence>
<dbReference type="Proteomes" id="UP000630887">
    <property type="component" value="Unassembled WGS sequence"/>
</dbReference>
<feature type="domain" description="CsbD-like" evidence="3">
    <location>
        <begin position="5"/>
        <end position="56"/>
    </location>
</feature>
<dbReference type="Pfam" id="PF05532">
    <property type="entry name" value="CsbD"/>
    <property type="match status" value="1"/>
</dbReference>